<dbReference type="EMBL" id="JACIJP010000015">
    <property type="protein sequence ID" value="MBB6125762.1"/>
    <property type="molecule type" value="Genomic_DNA"/>
</dbReference>
<dbReference type="AlphaFoldDB" id="A0A841J5Y5"/>
<reference evidence="1 2" key="1">
    <citation type="submission" date="2020-08" db="EMBL/GenBank/DDBJ databases">
        <title>Genomic Encyclopedia of Type Strains, Phase IV (KMG-IV): sequencing the most valuable type-strain genomes for metagenomic binning, comparative biology and taxonomic classification.</title>
        <authorList>
            <person name="Goeker M."/>
        </authorList>
    </citation>
    <scope>NUCLEOTIDE SEQUENCE [LARGE SCALE GENOMIC DNA]</scope>
    <source>
        <strain evidence="1 2">DSM 102255</strain>
    </source>
</reference>
<sequence length="39" mass="3971">MAGVDALNAAPARAVPIARDSDTIIIPGGYARTAERSMA</sequence>
<proteinExistence type="predicted"/>
<accession>A0A841J5Y5</accession>
<gene>
    <name evidence="1" type="ORF">FHS92_003526</name>
</gene>
<name>A0A841J5Y5_9SPHN</name>
<evidence type="ECO:0000313" key="1">
    <source>
        <dbReference type="EMBL" id="MBB6125762.1"/>
    </source>
</evidence>
<keyword evidence="2" id="KW-1185">Reference proteome</keyword>
<comment type="caution">
    <text evidence="1">The sequence shown here is derived from an EMBL/GenBank/DDBJ whole genome shotgun (WGS) entry which is preliminary data.</text>
</comment>
<organism evidence="1 2">
    <name type="scientific">Sphingobium subterraneum</name>
    <dbReference type="NCBI Taxonomy" id="627688"/>
    <lineage>
        <taxon>Bacteria</taxon>
        <taxon>Pseudomonadati</taxon>
        <taxon>Pseudomonadota</taxon>
        <taxon>Alphaproteobacteria</taxon>
        <taxon>Sphingomonadales</taxon>
        <taxon>Sphingomonadaceae</taxon>
        <taxon>Sphingobium</taxon>
    </lineage>
</organism>
<protein>
    <submittedName>
        <fullName evidence="1">Uncharacterized protein</fullName>
    </submittedName>
</protein>
<evidence type="ECO:0000313" key="2">
    <source>
        <dbReference type="Proteomes" id="UP000552700"/>
    </source>
</evidence>
<dbReference type="Proteomes" id="UP000552700">
    <property type="component" value="Unassembled WGS sequence"/>
</dbReference>